<comment type="similarity">
    <text evidence="1">Belongs to the class IV-like SAM-binding methyltransferase superfamily. RNA methyltransferase TrmH family.</text>
</comment>
<evidence type="ECO:0000256" key="2">
    <source>
        <dbReference type="ARBA" id="ARBA00022603"/>
    </source>
</evidence>
<evidence type="ECO:0000256" key="1">
    <source>
        <dbReference type="ARBA" id="ARBA00007228"/>
    </source>
</evidence>
<evidence type="ECO:0000259" key="4">
    <source>
        <dbReference type="SMART" id="SM00967"/>
    </source>
</evidence>
<name>A0A3B1DSB1_9ZZZZ</name>
<dbReference type="Gene3D" id="3.40.1280.10">
    <property type="match status" value="1"/>
</dbReference>
<sequence length="264" mass="28910">MAKSLSLNPKKMEESKPSVLYGINPVLEAIKVGKRRCHKIVVKEKHSNARIESVLELARSRHVKIATLSQKEFQHQYGNYAHQNIIGYFSPRKVLELNDLIGQALEAEPTPALVLLDGVQDPQNLGAIIRAAQTLGIQGVVLPARRSAQLSETVAKCSAGAVERLSIASVNNLVDALERLKKAGFWIVGVDACGETMLSEFKFDMPVALVMGGEEKGIRPLLRKNCDFTVNIPMVGTLDSLNVATASAVVFYEILRQKKNGEKP</sequence>
<dbReference type="PANTHER" id="PTHR46429">
    <property type="entry name" value="23S RRNA (GUANOSINE-2'-O-)-METHYLTRANSFERASE RLMB"/>
    <property type="match status" value="1"/>
</dbReference>
<dbReference type="InterPro" id="IPR004441">
    <property type="entry name" value="rRNA_MeTrfase_TrmH"/>
</dbReference>
<gene>
    <name evidence="5" type="ORF">MNBD_NITROSPINAE05-676</name>
</gene>
<keyword evidence="2 5" id="KW-0489">Methyltransferase</keyword>
<dbReference type="GO" id="GO:0008173">
    <property type="term" value="F:RNA methyltransferase activity"/>
    <property type="evidence" value="ECO:0007669"/>
    <property type="project" value="InterPro"/>
</dbReference>
<dbReference type="Pfam" id="PF08032">
    <property type="entry name" value="SpoU_sub_bind"/>
    <property type="match status" value="1"/>
</dbReference>
<dbReference type="SMART" id="SM00967">
    <property type="entry name" value="SpoU_sub_bind"/>
    <property type="match status" value="1"/>
</dbReference>
<dbReference type="EC" id="2.1.1.185" evidence="5"/>
<accession>A0A3B1DSB1</accession>
<dbReference type="CDD" id="cd18103">
    <property type="entry name" value="SpoU-like_RlmB"/>
    <property type="match status" value="1"/>
</dbReference>
<dbReference type="InterPro" id="IPR029064">
    <property type="entry name" value="Ribosomal_eL30-like_sf"/>
</dbReference>
<dbReference type="GO" id="GO:0006396">
    <property type="term" value="P:RNA processing"/>
    <property type="evidence" value="ECO:0007669"/>
    <property type="project" value="InterPro"/>
</dbReference>
<organism evidence="5">
    <name type="scientific">hydrothermal vent metagenome</name>
    <dbReference type="NCBI Taxonomy" id="652676"/>
    <lineage>
        <taxon>unclassified sequences</taxon>
        <taxon>metagenomes</taxon>
        <taxon>ecological metagenomes</taxon>
    </lineage>
</organism>
<dbReference type="NCBIfam" id="TIGR00186">
    <property type="entry name" value="rRNA_methyl_3"/>
    <property type="match status" value="1"/>
</dbReference>
<dbReference type="InterPro" id="IPR001537">
    <property type="entry name" value="SpoU_MeTrfase"/>
</dbReference>
<keyword evidence="3 5" id="KW-0808">Transferase</keyword>
<dbReference type="SUPFAM" id="SSF55315">
    <property type="entry name" value="L30e-like"/>
    <property type="match status" value="1"/>
</dbReference>
<dbReference type="FunFam" id="3.40.1280.10:FF:000008">
    <property type="entry name" value="Group 3 RNA methyltransferase TrmH"/>
    <property type="match status" value="1"/>
</dbReference>
<dbReference type="InterPro" id="IPR013123">
    <property type="entry name" value="SpoU_subst-bd"/>
</dbReference>
<dbReference type="GO" id="GO:0005829">
    <property type="term" value="C:cytosol"/>
    <property type="evidence" value="ECO:0007669"/>
    <property type="project" value="TreeGrafter"/>
</dbReference>
<dbReference type="InterPro" id="IPR029028">
    <property type="entry name" value="Alpha/beta_knot_MTases"/>
</dbReference>
<protein>
    <submittedName>
        <fullName evidence="5">23S rRNA (Guanosine(2251)-2'-O)-methyltransferase</fullName>
        <ecNumber evidence="5">2.1.1.185</ecNumber>
    </submittedName>
</protein>
<dbReference type="GO" id="GO:0032259">
    <property type="term" value="P:methylation"/>
    <property type="evidence" value="ECO:0007669"/>
    <property type="project" value="UniProtKB-KW"/>
</dbReference>
<dbReference type="GO" id="GO:0003723">
    <property type="term" value="F:RNA binding"/>
    <property type="evidence" value="ECO:0007669"/>
    <property type="project" value="InterPro"/>
</dbReference>
<evidence type="ECO:0000313" key="5">
    <source>
        <dbReference type="EMBL" id="VAX31577.1"/>
    </source>
</evidence>
<dbReference type="AlphaFoldDB" id="A0A3B1DSB1"/>
<proteinExistence type="inferred from homology"/>
<dbReference type="Gene3D" id="3.30.1330.30">
    <property type="match status" value="1"/>
</dbReference>
<evidence type="ECO:0000256" key="3">
    <source>
        <dbReference type="ARBA" id="ARBA00022679"/>
    </source>
</evidence>
<dbReference type="Pfam" id="PF00588">
    <property type="entry name" value="SpoU_methylase"/>
    <property type="match status" value="1"/>
</dbReference>
<dbReference type="InterPro" id="IPR029026">
    <property type="entry name" value="tRNA_m1G_MTases_N"/>
</dbReference>
<dbReference type="EMBL" id="UOGG01000164">
    <property type="protein sequence ID" value="VAX31577.1"/>
    <property type="molecule type" value="Genomic_DNA"/>
</dbReference>
<feature type="domain" description="RNA 2-O ribose methyltransferase substrate binding" evidence="4">
    <location>
        <begin position="19"/>
        <end position="95"/>
    </location>
</feature>
<dbReference type="SUPFAM" id="SSF75217">
    <property type="entry name" value="alpha/beta knot"/>
    <property type="match status" value="1"/>
</dbReference>
<dbReference type="PANTHER" id="PTHR46429:SF1">
    <property type="entry name" value="23S RRNA (GUANOSINE-2'-O-)-METHYLTRANSFERASE RLMB"/>
    <property type="match status" value="1"/>
</dbReference>
<reference evidence="5" key="1">
    <citation type="submission" date="2018-06" db="EMBL/GenBank/DDBJ databases">
        <authorList>
            <person name="Zhirakovskaya E."/>
        </authorList>
    </citation>
    <scope>NUCLEOTIDE SEQUENCE</scope>
</reference>